<sequence length="42" mass="4639">MGYSSASHFAKVFRRYYGINPLHFSAMAAEQVHEQAVVLPAG</sequence>
<dbReference type="EMBL" id="RBNL01002674">
    <property type="protein sequence ID" value="RML67603.1"/>
    <property type="molecule type" value="Genomic_DNA"/>
</dbReference>
<accession>A0A3M2XV32</accession>
<dbReference type="Proteomes" id="UP000282378">
    <property type="component" value="Unassembled WGS sequence"/>
</dbReference>
<dbReference type="AlphaFoldDB" id="A0A3M2XV32"/>
<comment type="caution">
    <text evidence="4">The sequence shown here is derived from an EMBL/GenBank/DDBJ whole genome shotgun (WGS) entry which is preliminary data.</text>
</comment>
<dbReference type="PROSITE" id="PS01124">
    <property type="entry name" value="HTH_ARAC_FAMILY_2"/>
    <property type="match status" value="1"/>
</dbReference>
<dbReference type="SUPFAM" id="SSF46689">
    <property type="entry name" value="Homeodomain-like"/>
    <property type="match status" value="1"/>
</dbReference>
<keyword evidence="1" id="KW-0805">Transcription regulation</keyword>
<gene>
    <name evidence="4" type="ORF">APX70_200181</name>
</gene>
<protein>
    <recommendedName>
        <fullName evidence="3">HTH araC/xylS-type domain-containing protein</fullName>
    </recommendedName>
</protein>
<dbReference type="InterPro" id="IPR009057">
    <property type="entry name" value="Homeodomain-like_sf"/>
</dbReference>
<evidence type="ECO:0000313" key="4">
    <source>
        <dbReference type="EMBL" id="RML67603.1"/>
    </source>
</evidence>
<name>A0A3M2XV32_PSEYM</name>
<dbReference type="Gene3D" id="1.10.10.60">
    <property type="entry name" value="Homeodomain-like"/>
    <property type="match status" value="1"/>
</dbReference>
<reference evidence="4 5" key="1">
    <citation type="submission" date="2018-08" db="EMBL/GenBank/DDBJ databases">
        <title>Recombination of ecologically and evolutionarily significant loci maintains genetic cohesion in the Pseudomonas syringae species complex.</title>
        <authorList>
            <person name="Dillon M."/>
            <person name="Thakur S."/>
            <person name="Almeida R.N.D."/>
            <person name="Weir B.S."/>
            <person name="Guttman D.S."/>
        </authorList>
    </citation>
    <scope>NUCLEOTIDE SEQUENCE [LARGE SCALE GENOMIC DNA]</scope>
    <source>
        <strain evidence="4 5">88_10</strain>
    </source>
</reference>
<evidence type="ECO:0000259" key="3">
    <source>
        <dbReference type="PROSITE" id="PS01124"/>
    </source>
</evidence>
<dbReference type="GO" id="GO:0043565">
    <property type="term" value="F:sequence-specific DNA binding"/>
    <property type="evidence" value="ECO:0007669"/>
    <property type="project" value="InterPro"/>
</dbReference>
<dbReference type="GO" id="GO:0003700">
    <property type="term" value="F:DNA-binding transcription factor activity"/>
    <property type="evidence" value="ECO:0007669"/>
    <property type="project" value="InterPro"/>
</dbReference>
<organism evidence="4 5">
    <name type="scientific">Pseudomonas syringae pv. maculicola</name>
    <dbReference type="NCBI Taxonomy" id="59511"/>
    <lineage>
        <taxon>Bacteria</taxon>
        <taxon>Pseudomonadati</taxon>
        <taxon>Pseudomonadota</taxon>
        <taxon>Gammaproteobacteria</taxon>
        <taxon>Pseudomonadales</taxon>
        <taxon>Pseudomonadaceae</taxon>
        <taxon>Pseudomonas</taxon>
    </lineage>
</organism>
<keyword evidence="2" id="KW-0804">Transcription</keyword>
<evidence type="ECO:0000256" key="1">
    <source>
        <dbReference type="ARBA" id="ARBA00023015"/>
    </source>
</evidence>
<evidence type="ECO:0000313" key="5">
    <source>
        <dbReference type="Proteomes" id="UP000282378"/>
    </source>
</evidence>
<evidence type="ECO:0000256" key="2">
    <source>
        <dbReference type="ARBA" id="ARBA00023163"/>
    </source>
</evidence>
<feature type="domain" description="HTH araC/xylS-type" evidence="3">
    <location>
        <begin position="1"/>
        <end position="27"/>
    </location>
</feature>
<dbReference type="InterPro" id="IPR018060">
    <property type="entry name" value="HTH_AraC"/>
</dbReference>
<proteinExistence type="predicted"/>